<dbReference type="EMBL" id="CP023004">
    <property type="protein sequence ID" value="AWI08222.1"/>
    <property type="molecule type" value="Genomic_DNA"/>
</dbReference>
<dbReference type="AlphaFoldDB" id="A0A2U8E0W3"/>
<dbReference type="KEGG" id="elut:CKA38_02135"/>
<sequence length="492" mass="54313">MLLRVVNDWNLAGLVTRLRKEMPPGSDEKTVTCRILAEFRAPQWKHFALPQRASLARMTQEQIRRPSPGIGTVAFAALCYTSPLWLGLSATMAVSHARTATMAGNVKNRAAAAGVADTLPPLVFAPVADEDNAALPYLRACEVSSRLWEQRTTSDMRQTSPNDTTASPEEAAVLDELREAARKPAFALPEKYCSRDGASDSLNAMPLMIAARQARRMLHYGQPAQAFSLACDGLRMLRHLQTAPGCWQWPAYLATNDLLWAIIEETLVQGVDASPAQLQELASCADEQLLLDYATEAILAQQYQMRRMYREFGNAPLDSGKMTFSSALQRAVLLISKISTAGRRIEANALNQTAALQASLDDIRKGRWPQPAPDVRANENTEQSWQDAPFQINDGVIKTLADCIASTRLRRIALGLFWDAHPENKSGGIKAPWRKASQISHPISGEKIRLQPRGAFQAFVVTRQSSAYSRFSDATASTEITWRVPTRIANNQ</sequence>
<organism evidence="1 2">
    <name type="scientific">Ereboglobus luteus</name>
    <dbReference type="NCBI Taxonomy" id="1796921"/>
    <lineage>
        <taxon>Bacteria</taxon>
        <taxon>Pseudomonadati</taxon>
        <taxon>Verrucomicrobiota</taxon>
        <taxon>Opitutia</taxon>
        <taxon>Opitutales</taxon>
        <taxon>Opitutaceae</taxon>
        <taxon>Ereboglobus</taxon>
    </lineage>
</organism>
<name>A0A2U8E0W3_9BACT</name>
<protein>
    <submittedName>
        <fullName evidence="1">Uncharacterized protein</fullName>
    </submittedName>
</protein>
<accession>A0A2U8E0W3</accession>
<gene>
    <name evidence="1" type="ORF">CKA38_02135</name>
</gene>
<keyword evidence="2" id="KW-1185">Reference proteome</keyword>
<reference evidence="1 2" key="1">
    <citation type="journal article" date="2018" name="Syst. Appl. Microbiol.">
        <title>Ereboglobus luteus gen. nov. sp. nov. from cockroach guts, and new insights into the oxygen relationship of the genera Opitutus and Didymococcus (Verrucomicrobia: Opitutaceae).</title>
        <authorList>
            <person name="Tegtmeier D."/>
            <person name="Belitz A."/>
            <person name="Radek R."/>
            <person name="Heimerl T."/>
            <person name="Brune A."/>
        </authorList>
    </citation>
    <scope>NUCLEOTIDE SEQUENCE [LARGE SCALE GENOMIC DNA]</scope>
    <source>
        <strain evidence="1 2">Ho45</strain>
    </source>
</reference>
<evidence type="ECO:0000313" key="1">
    <source>
        <dbReference type="EMBL" id="AWI08222.1"/>
    </source>
</evidence>
<dbReference type="Proteomes" id="UP000244896">
    <property type="component" value="Chromosome"/>
</dbReference>
<evidence type="ECO:0000313" key="2">
    <source>
        <dbReference type="Proteomes" id="UP000244896"/>
    </source>
</evidence>
<proteinExistence type="predicted"/>